<evidence type="ECO:0000256" key="3">
    <source>
        <dbReference type="ARBA" id="ARBA00022475"/>
    </source>
</evidence>
<dbReference type="RefSeq" id="WP_020916183.1">
    <property type="nucleotide sequence ID" value="NC_021900.1"/>
</dbReference>
<comment type="similarity">
    <text evidence="2">Belongs to the MreD family.</text>
</comment>
<keyword evidence="5" id="KW-0133">Cell shape</keyword>
<keyword evidence="6 8" id="KW-1133">Transmembrane helix</keyword>
<evidence type="ECO:0000256" key="7">
    <source>
        <dbReference type="ARBA" id="ARBA00023136"/>
    </source>
</evidence>
<protein>
    <recommendedName>
        <fullName evidence="11">Rod shape-determining protein MreD</fullName>
    </recommendedName>
</protein>
<gene>
    <name evidence="9" type="ORF">KE3_0317</name>
</gene>
<feature type="transmembrane region" description="Helical" evidence="8">
    <location>
        <begin position="110"/>
        <end position="132"/>
    </location>
</feature>
<evidence type="ECO:0000256" key="2">
    <source>
        <dbReference type="ARBA" id="ARBA00007776"/>
    </source>
</evidence>
<dbReference type="Proteomes" id="UP000015268">
    <property type="component" value="Chromosome"/>
</dbReference>
<feature type="transmembrane region" description="Helical" evidence="8">
    <location>
        <begin position="61"/>
        <end position="78"/>
    </location>
</feature>
<dbReference type="GeneID" id="58527379"/>
<dbReference type="GO" id="GO:0008360">
    <property type="term" value="P:regulation of cell shape"/>
    <property type="evidence" value="ECO:0007669"/>
    <property type="project" value="UniProtKB-KW"/>
</dbReference>
<evidence type="ECO:0000256" key="4">
    <source>
        <dbReference type="ARBA" id="ARBA00022692"/>
    </source>
</evidence>
<dbReference type="GO" id="GO:0005886">
    <property type="term" value="C:plasma membrane"/>
    <property type="evidence" value="ECO:0007669"/>
    <property type="project" value="UniProtKB-SubCell"/>
</dbReference>
<reference evidence="9 10" key="1">
    <citation type="journal article" date="2013" name="BMC Microbiol.">
        <title>Dynamics of fecal microbial communities in children with diarrhea of unknown etiology and genomic analysis of associated Streptococcus lutetiensis.</title>
        <authorList>
            <person name="Jin D."/>
            <person name="Chen C."/>
            <person name="Li L."/>
            <person name="Lu S."/>
            <person name="Li Z."/>
            <person name="Zhou Z."/>
            <person name="Jing H."/>
            <person name="Xu Y."/>
            <person name="Du P."/>
            <person name="Wang H."/>
            <person name="Xiong Y."/>
            <person name="Zheng H."/>
            <person name="Bai X."/>
            <person name="Sun H."/>
            <person name="Wang L."/>
            <person name="Ye C."/>
            <person name="Gottschalk M."/>
            <person name="Xu J."/>
        </authorList>
    </citation>
    <scope>NUCLEOTIDE SEQUENCE [LARGE SCALE GENOMIC DNA]</scope>
    <source>
        <strain evidence="9 10">033</strain>
    </source>
</reference>
<evidence type="ECO:0000256" key="6">
    <source>
        <dbReference type="ARBA" id="ARBA00022989"/>
    </source>
</evidence>
<evidence type="ECO:0000256" key="8">
    <source>
        <dbReference type="SAM" id="Phobius"/>
    </source>
</evidence>
<dbReference type="NCBIfam" id="TIGR03426">
    <property type="entry name" value="shape_MreD"/>
    <property type="match status" value="1"/>
</dbReference>
<name>A0AB33AJU3_9STRE</name>
<feature type="transmembrane region" description="Helical" evidence="8">
    <location>
        <begin position="35"/>
        <end position="54"/>
    </location>
</feature>
<sequence>MIKVAFFKNKYFLLFLLFLLMLIDGQLSYLMSSIFSYHVTISSHLLLLAIINFYHDRNKHFVLFSALILGILYDIYYLNRIGLVVFLLPVLIIFTNKITKSIFASNFQTLTYYIIILFLFEIVGESAAVLLGMTTLSIANFIAYSFAPTLIFNVLLYLIFQKLFKKVYFNA</sequence>
<keyword evidence="7 8" id="KW-0472">Membrane</keyword>
<dbReference type="AlphaFoldDB" id="A0AB33AJU3"/>
<comment type="subcellular location">
    <subcellularLocation>
        <location evidence="1">Cell membrane</location>
        <topology evidence="1">Multi-pass membrane protein</topology>
    </subcellularLocation>
</comment>
<keyword evidence="4 8" id="KW-0812">Transmembrane</keyword>
<keyword evidence="10" id="KW-1185">Reference proteome</keyword>
<evidence type="ECO:0000313" key="9">
    <source>
        <dbReference type="EMBL" id="AGS04851.1"/>
    </source>
</evidence>
<evidence type="ECO:0000256" key="1">
    <source>
        <dbReference type="ARBA" id="ARBA00004651"/>
    </source>
</evidence>
<dbReference type="EMBL" id="CP003025">
    <property type="protein sequence ID" value="AGS04851.1"/>
    <property type="molecule type" value="Genomic_DNA"/>
</dbReference>
<organism evidence="9 10">
    <name type="scientific">Streptococcus lutetiensis 033</name>
    <dbReference type="NCBI Taxonomy" id="1076934"/>
    <lineage>
        <taxon>Bacteria</taxon>
        <taxon>Bacillati</taxon>
        <taxon>Bacillota</taxon>
        <taxon>Bacilli</taxon>
        <taxon>Lactobacillales</taxon>
        <taxon>Streptococcaceae</taxon>
        <taxon>Streptococcus</taxon>
    </lineage>
</organism>
<keyword evidence="3" id="KW-1003">Cell membrane</keyword>
<evidence type="ECO:0000256" key="5">
    <source>
        <dbReference type="ARBA" id="ARBA00022960"/>
    </source>
</evidence>
<feature type="transmembrane region" description="Helical" evidence="8">
    <location>
        <begin position="84"/>
        <end position="103"/>
    </location>
</feature>
<evidence type="ECO:0008006" key="11">
    <source>
        <dbReference type="Google" id="ProtNLM"/>
    </source>
</evidence>
<dbReference type="InterPro" id="IPR007227">
    <property type="entry name" value="Cell_shape_determining_MreD"/>
</dbReference>
<dbReference type="KEGG" id="slu:KE3_0317"/>
<dbReference type="Pfam" id="PF04093">
    <property type="entry name" value="MreD"/>
    <property type="match status" value="1"/>
</dbReference>
<accession>A0AB33AJU3</accession>
<evidence type="ECO:0000313" key="10">
    <source>
        <dbReference type="Proteomes" id="UP000015268"/>
    </source>
</evidence>
<feature type="transmembrane region" description="Helical" evidence="8">
    <location>
        <begin position="138"/>
        <end position="160"/>
    </location>
</feature>
<proteinExistence type="inferred from homology"/>